<keyword evidence="2" id="KW-0238">DNA-binding</keyword>
<evidence type="ECO:0000256" key="3">
    <source>
        <dbReference type="ARBA" id="ARBA00023163"/>
    </source>
</evidence>
<dbReference type="Pfam" id="PF12833">
    <property type="entry name" value="HTH_18"/>
    <property type="match status" value="1"/>
</dbReference>
<dbReference type="InterPro" id="IPR032687">
    <property type="entry name" value="AraC-type_N"/>
</dbReference>
<evidence type="ECO:0000259" key="4">
    <source>
        <dbReference type="PROSITE" id="PS01124"/>
    </source>
</evidence>
<keyword evidence="6" id="KW-1185">Reference proteome</keyword>
<evidence type="ECO:0000256" key="1">
    <source>
        <dbReference type="ARBA" id="ARBA00023015"/>
    </source>
</evidence>
<reference evidence="6" key="1">
    <citation type="journal article" date="2019" name="Int. J. Syst. Evol. Microbiol.">
        <title>The Global Catalogue of Microorganisms (GCM) 10K type strain sequencing project: providing services to taxonomists for standard genome sequencing and annotation.</title>
        <authorList>
            <consortium name="The Broad Institute Genomics Platform"/>
            <consortium name="The Broad Institute Genome Sequencing Center for Infectious Disease"/>
            <person name="Wu L."/>
            <person name="Ma J."/>
        </authorList>
    </citation>
    <scope>NUCLEOTIDE SEQUENCE [LARGE SCALE GENOMIC DNA]</scope>
    <source>
        <strain evidence="6">KCTC 42911</strain>
    </source>
</reference>
<proteinExistence type="predicted"/>
<dbReference type="RefSeq" id="WP_386733733.1">
    <property type="nucleotide sequence ID" value="NZ_JBHRXI010000001.1"/>
</dbReference>
<dbReference type="InterPro" id="IPR009057">
    <property type="entry name" value="Homeodomain-like_sf"/>
</dbReference>
<sequence>MAFRPMISAKALGAMPQFVFEVAGERRLEKAMDAAGLPFHFIDERAGYISEHSLATFIHEAARSAGRQNIGLLWSSVLTVADYGAWGEYVLSAPTLEAALCRASAAMPYHASTDRAWLERADPLSRFCYGFGLRTHHAYADMGFSAIGAILSIFRAYLGPGWFPAAVLLDFPKVPGFTEAEDVFACPVIWDAPRLAVVFETSCLHAERSVGCRYGPTTIEDIWRERRDGAPRTVSGQVTALLWHQLYRHDTSIDATARSLGVGVRTLQRRLEAEGVRFRRLVNDVRVARAKELLSLPTETVSGIASALGYETANNFSRAFKSATGASPSEYRRRIVGPGACARDLTLL</sequence>
<dbReference type="InterPro" id="IPR020449">
    <property type="entry name" value="Tscrpt_reg_AraC-type_HTH"/>
</dbReference>
<dbReference type="Gene3D" id="1.10.10.60">
    <property type="entry name" value="Homeodomain-like"/>
    <property type="match status" value="1"/>
</dbReference>
<keyword evidence="3" id="KW-0804">Transcription</keyword>
<dbReference type="Pfam" id="PF12625">
    <property type="entry name" value="Arabinose_bd"/>
    <property type="match status" value="1"/>
</dbReference>
<dbReference type="InterPro" id="IPR018062">
    <property type="entry name" value="HTH_AraC-typ_CS"/>
</dbReference>
<feature type="domain" description="HTH araC/xylS-type" evidence="4">
    <location>
        <begin position="236"/>
        <end position="334"/>
    </location>
</feature>
<evidence type="ECO:0000313" key="5">
    <source>
        <dbReference type="EMBL" id="MFC3612556.1"/>
    </source>
</evidence>
<keyword evidence="1" id="KW-0805">Transcription regulation</keyword>
<dbReference type="EMBL" id="JBHRXI010000001">
    <property type="protein sequence ID" value="MFC3612556.1"/>
    <property type="molecule type" value="Genomic_DNA"/>
</dbReference>
<dbReference type="PANTHER" id="PTHR47894:SF4">
    <property type="entry name" value="HTH-TYPE TRANSCRIPTIONAL REGULATOR GADX"/>
    <property type="match status" value="1"/>
</dbReference>
<dbReference type="InterPro" id="IPR018060">
    <property type="entry name" value="HTH_AraC"/>
</dbReference>
<dbReference type="PROSITE" id="PS00041">
    <property type="entry name" value="HTH_ARAC_FAMILY_1"/>
    <property type="match status" value="1"/>
</dbReference>
<evidence type="ECO:0000313" key="6">
    <source>
        <dbReference type="Proteomes" id="UP001595629"/>
    </source>
</evidence>
<dbReference type="PRINTS" id="PR00032">
    <property type="entry name" value="HTHARAC"/>
</dbReference>
<protein>
    <submittedName>
        <fullName evidence="5">AraC family transcriptional regulator ligand-binding domain-containing protein</fullName>
    </submittedName>
</protein>
<name>A0ABV7TAC0_9RHOB</name>
<accession>A0ABV7TAC0</accession>
<dbReference type="Proteomes" id="UP001595629">
    <property type="component" value="Unassembled WGS sequence"/>
</dbReference>
<dbReference type="SUPFAM" id="SSF46689">
    <property type="entry name" value="Homeodomain-like"/>
    <property type="match status" value="1"/>
</dbReference>
<dbReference type="SMART" id="SM00342">
    <property type="entry name" value="HTH_ARAC"/>
    <property type="match status" value="1"/>
</dbReference>
<dbReference type="PROSITE" id="PS01124">
    <property type="entry name" value="HTH_ARAC_FAMILY_2"/>
    <property type="match status" value="1"/>
</dbReference>
<gene>
    <name evidence="5" type="ORF">ACFORG_02185</name>
</gene>
<dbReference type="PANTHER" id="PTHR47894">
    <property type="entry name" value="HTH-TYPE TRANSCRIPTIONAL REGULATOR GADX"/>
    <property type="match status" value="1"/>
</dbReference>
<evidence type="ECO:0000256" key="2">
    <source>
        <dbReference type="ARBA" id="ARBA00023125"/>
    </source>
</evidence>
<comment type="caution">
    <text evidence="5">The sequence shown here is derived from an EMBL/GenBank/DDBJ whole genome shotgun (WGS) entry which is preliminary data.</text>
</comment>
<organism evidence="5 6">
    <name type="scientific">Lutimaribacter marinistellae</name>
    <dbReference type="NCBI Taxonomy" id="1820329"/>
    <lineage>
        <taxon>Bacteria</taxon>
        <taxon>Pseudomonadati</taxon>
        <taxon>Pseudomonadota</taxon>
        <taxon>Alphaproteobacteria</taxon>
        <taxon>Rhodobacterales</taxon>
        <taxon>Roseobacteraceae</taxon>
        <taxon>Lutimaribacter</taxon>
    </lineage>
</organism>